<proteinExistence type="predicted"/>
<evidence type="ECO:0000259" key="7">
    <source>
        <dbReference type="PROSITE" id="PS50850"/>
    </source>
</evidence>
<dbReference type="InterPro" id="IPR011701">
    <property type="entry name" value="MFS"/>
</dbReference>
<keyword evidence="9" id="KW-1185">Reference proteome</keyword>
<comment type="caution">
    <text evidence="8">The sequence shown here is derived from an EMBL/GenBank/DDBJ whole genome shotgun (WGS) entry which is preliminary data.</text>
</comment>
<feature type="transmembrane region" description="Helical" evidence="6">
    <location>
        <begin position="81"/>
        <end position="106"/>
    </location>
</feature>
<dbReference type="PROSITE" id="PS50850">
    <property type="entry name" value="MFS"/>
    <property type="match status" value="1"/>
</dbReference>
<keyword evidence="4 6" id="KW-0472">Membrane</keyword>
<dbReference type="Proteomes" id="UP000490939">
    <property type="component" value="Unassembled WGS sequence"/>
</dbReference>
<dbReference type="GO" id="GO:0005886">
    <property type="term" value="C:plasma membrane"/>
    <property type="evidence" value="ECO:0007669"/>
    <property type="project" value="TreeGrafter"/>
</dbReference>
<evidence type="ECO:0000256" key="5">
    <source>
        <dbReference type="SAM" id="MobiDB-lite"/>
    </source>
</evidence>
<dbReference type="PANTHER" id="PTHR23501">
    <property type="entry name" value="MAJOR FACILITATOR SUPERFAMILY"/>
    <property type="match status" value="1"/>
</dbReference>
<reference evidence="8 9" key="1">
    <citation type="submission" date="2019-07" db="EMBL/GenBank/DDBJ databases">
        <title>Venturia inaequalis Genome Resource.</title>
        <authorList>
            <person name="Lichtner F.J."/>
        </authorList>
    </citation>
    <scope>NUCLEOTIDE SEQUENCE [LARGE SCALE GENOMIC DNA]</scope>
    <source>
        <strain evidence="8 9">DMI_063113</strain>
    </source>
</reference>
<accession>A0A8H3VKG8</accession>
<dbReference type="Pfam" id="PF07690">
    <property type="entry name" value="MFS_1"/>
    <property type="match status" value="1"/>
</dbReference>
<feature type="compositionally biased region" description="Basic and acidic residues" evidence="5">
    <location>
        <begin position="494"/>
        <end position="506"/>
    </location>
</feature>
<feature type="transmembrane region" description="Helical" evidence="6">
    <location>
        <begin position="178"/>
        <end position="199"/>
    </location>
</feature>
<evidence type="ECO:0000256" key="3">
    <source>
        <dbReference type="ARBA" id="ARBA00022989"/>
    </source>
</evidence>
<name>A0A8H3VKG8_VENIN</name>
<feature type="transmembrane region" description="Helical" evidence="6">
    <location>
        <begin position="240"/>
        <end position="260"/>
    </location>
</feature>
<feature type="domain" description="Major facilitator superfamily (MFS) profile" evidence="7">
    <location>
        <begin position="1"/>
        <end position="468"/>
    </location>
</feature>
<feature type="transmembrane region" description="Helical" evidence="6">
    <location>
        <begin position="113"/>
        <end position="136"/>
    </location>
</feature>
<feature type="transmembrane region" description="Helical" evidence="6">
    <location>
        <begin position="280"/>
        <end position="297"/>
    </location>
</feature>
<evidence type="ECO:0000256" key="1">
    <source>
        <dbReference type="ARBA" id="ARBA00004141"/>
    </source>
</evidence>
<feature type="transmembrane region" description="Helical" evidence="6">
    <location>
        <begin position="27"/>
        <end position="44"/>
    </location>
</feature>
<feature type="transmembrane region" description="Helical" evidence="6">
    <location>
        <begin position="339"/>
        <end position="359"/>
    </location>
</feature>
<feature type="transmembrane region" description="Helical" evidence="6">
    <location>
        <begin position="309"/>
        <end position="327"/>
    </location>
</feature>
<evidence type="ECO:0000313" key="9">
    <source>
        <dbReference type="Proteomes" id="UP000490939"/>
    </source>
</evidence>
<dbReference type="Gene3D" id="1.20.1720.10">
    <property type="entry name" value="Multidrug resistance protein D"/>
    <property type="match status" value="1"/>
</dbReference>
<evidence type="ECO:0000313" key="8">
    <source>
        <dbReference type="EMBL" id="KAE9989338.1"/>
    </source>
</evidence>
<dbReference type="SUPFAM" id="SSF103473">
    <property type="entry name" value="MFS general substrate transporter"/>
    <property type="match status" value="1"/>
</dbReference>
<dbReference type="AlphaFoldDB" id="A0A8H3VKG8"/>
<dbReference type="GO" id="GO:0022857">
    <property type="term" value="F:transmembrane transporter activity"/>
    <property type="evidence" value="ECO:0007669"/>
    <property type="project" value="InterPro"/>
</dbReference>
<feature type="transmembrane region" description="Helical" evidence="6">
    <location>
        <begin position="148"/>
        <end position="166"/>
    </location>
</feature>
<feature type="region of interest" description="Disordered" evidence="5">
    <location>
        <begin position="486"/>
        <end position="506"/>
    </location>
</feature>
<evidence type="ECO:0000256" key="4">
    <source>
        <dbReference type="ARBA" id="ARBA00023136"/>
    </source>
</evidence>
<evidence type="ECO:0000256" key="2">
    <source>
        <dbReference type="ARBA" id="ARBA00022692"/>
    </source>
</evidence>
<gene>
    <name evidence="8" type="ORF">EG327_002855</name>
</gene>
<comment type="subcellular location">
    <subcellularLocation>
        <location evidence="1">Membrane</location>
        <topology evidence="1">Multi-pass membrane protein</topology>
    </subcellularLocation>
</comment>
<dbReference type="InterPro" id="IPR036259">
    <property type="entry name" value="MFS_trans_sf"/>
</dbReference>
<dbReference type="InterPro" id="IPR020846">
    <property type="entry name" value="MFS_dom"/>
</dbReference>
<keyword evidence="3 6" id="KW-1133">Transmembrane helix</keyword>
<evidence type="ECO:0000256" key="6">
    <source>
        <dbReference type="SAM" id="Phobius"/>
    </source>
</evidence>
<sequence>MSTIDTTIVTTALLPIGEELPSKLSPSWLLVSYLLTYTSFLLVSSSICEVFSIKTVLLFCNIGFLVTSLLCSLARDMEELVIFRAIQGATASGLYNLPFVVVLKVVEPKKVSLYTTLIGGVFVMANLLGPILGGILASAGKWRVMFEMNIPIATVAFLLLFIAGPGESGPFFKRSHWQSVDCIGGLMSIVWVAPVVLALQEGGAEWPWDSIIIRCLLIGGGALMNAKINPVVPGSLFRCASIFWLMVNALFVGATFYGAITILPSRLQIVNDMSARSAGLHLLVIMMTVPMGAMSGAEISHRFVYGAQWVALLGSIMVLIGSVLLTFLPGGQETPVSSWFAQCHLGIGFGFLGAIALFVQKDNVSCRELGVAISIYDMARAMGGTIGVAICSAIGHKNLRNEFAKVLPANAAGSLLQLSFGSISHLSPDNQRLAREAYGNVFGYEFQALAVAAGINVFVAIAMVWTRYFVGFSLRRRGDGPYQYWRQEEESEREDVSAEGDLRTSQ</sequence>
<dbReference type="EMBL" id="WNWR01000192">
    <property type="protein sequence ID" value="KAE9989338.1"/>
    <property type="molecule type" value="Genomic_DNA"/>
</dbReference>
<feature type="transmembrane region" description="Helical" evidence="6">
    <location>
        <begin position="56"/>
        <end position="75"/>
    </location>
</feature>
<dbReference type="PANTHER" id="PTHR23501:SF43">
    <property type="entry name" value="MULTIDRUG TRANSPORTER, PUTATIVE (AFU_ORTHOLOGUE AFUA_6G03040)-RELATED"/>
    <property type="match status" value="1"/>
</dbReference>
<dbReference type="Gene3D" id="1.20.1250.20">
    <property type="entry name" value="MFS general substrate transporter like domains"/>
    <property type="match status" value="1"/>
</dbReference>
<feature type="transmembrane region" description="Helical" evidence="6">
    <location>
        <begin position="211"/>
        <end position="228"/>
    </location>
</feature>
<keyword evidence="2 6" id="KW-0812">Transmembrane</keyword>
<protein>
    <recommendedName>
        <fullName evidence="7">Major facilitator superfamily (MFS) profile domain-containing protein</fullName>
    </recommendedName>
</protein>
<organism evidence="8 9">
    <name type="scientific">Venturia inaequalis</name>
    <name type="common">Apple scab fungus</name>
    <dbReference type="NCBI Taxonomy" id="5025"/>
    <lineage>
        <taxon>Eukaryota</taxon>
        <taxon>Fungi</taxon>
        <taxon>Dikarya</taxon>
        <taxon>Ascomycota</taxon>
        <taxon>Pezizomycotina</taxon>
        <taxon>Dothideomycetes</taxon>
        <taxon>Pleosporomycetidae</taxon>
        <taxon>Venturiales</taxon>
        <taxon>Venturiaceae</taxon>
        <taxon>Venturia</taxon>
    </lineage>
</organism>
<feature type="transmembrane region" description="Helical" evidence="6">
    <location>
        <begin position="446"/>
        <end position="470"/>
    </location>
</feature>